<organism evidence="5">
    <name type="scientific">Erwinia billingiae (strain Eb661)</name>
    <dbReference type="NCBI Taxonomy" id="634500"/>
    <lineage>
        <taxon>Bacteria</taxon>
        <taxon>Pseudomonadati</taxon>
        <taxon>Pseudomonadota</taxon>
        <taxon>Gammaproteobacteria</taxon>
        <taxon>Enterobacterales</taxon>
        <taxon>Erwiniaceae</taxon>
        <taxon>Erwinia</taxon>
    </lineage>
</organism>
<dbReference type="Proteomes" id="UP000008793">
    <property type="component" value="Chromosome"/>
</dbReference>
<dbReference type="HOGENOM" id="CLU_052530_0_0_6"/>
<feature type="domain" description="6-phosphogluconate dehydrogenase NADP-binding" evidence="2">
    <location>
        <begin position="3"/>
        <end position="121"/>
    </location>
</feature>
<keyword evidence="5" id="KW-1185">Reference proteome</keyword>
<dbReference type="Pfam" id="PF03446">
    <property type="entry name" value="NAD_binding_2"/>
    <property type="match status" value="1"/>
</dbReference>
<dbReference type="AlphaFoldDB" id="D8MRJ2"/>
<dbReference type="InterPro" id="IPR008927">
    <property type="entry name" value="6-PGluconate_DH-like_C_sf"/>
</dbReference>
<evidence type="ECO:0000256" key="1">
    <source>
        <dbReference type="ARBA" id="ARBA00023002"/>
    </source>
</evidence>
<protein>
    <submittedName>
        <fullName evidence="4">Conserved uncharacterized protein</fullName>
    </submittedName>
</protein>
<dbReference type="RefSeq" id="WP_013201939.1">
    <property type="nucleotide sequence ID" value="NC_014306.1"/>
</dbReference>
<dbReference type="InterPro" id="IPR036291">
    <property type="entry name" value="NAD(P)-bd_dom_sf"/>
</dbReference>
<feature type="domain" description="Phosphogluconate dehydrogenase NAD-binding putative C-terminal" evidence="3">
    <location>
        <begin position="190"/>
        <end position="256"/>
    </location>
</feature>
<name>D8MRJ2_ERWBE</name>
<evidence type="ECO:0000259" key="3">
    <source>
        <dbReference type="Pfam" id="PF09130"/>
    </source>
</evidence>
<dbReference type="EMBL" id="FP236843">
    <property type="protein sequence ID" value="CAX59449.1"/>
    <property type="molecule type" value="Genomic_DNA"/>
</dbReference>
<dbReference type="KEGG" id="ebi:EbC_19180"/>
<sequence length="281" mass="29846">MKTIAVVAPGAMGSAIAGLLTHHHLEVLTLIEGRSRATAERAKQAGMKPVSAEALMRADVILSIVPPASAVTLAEFLAPLLSAAQTKPLYVDCNAIGEDTLKRVAATIAPTGAGFVDGAIIGLPPASPEDESPQFWFAGDRADSLAELERFGLRVKIMQAQTGAASALKMSYAGINKGITLLSALMLINASRVGAAGALLEEMEASQPALLARLRKAIPDMYSKAWRWAPEMEEIATLNARELPGEPLFHALATFCRQMAEDQQQGGDFTDLLNAFLQQQK</sequence>
<dbReference type="InterPro" id="IPR015814">
    <property type="entry name" value="Pgluconate_DH_NAD-bd_C"/>
</dbReference>
<dbReference type="SUPFAM" id="SSF51735">
    <property type="entry name" value="NAD(P)-binding Rossmann-fold domains"/>
    <property type="match status" value="1"/>
</dbReference>
<gene>
    <name evidence="4" type="ordered locus">EbC_19180</name>
</gene>
<dbReference type="InterPro" id="IPR006115">
    <property type="entry name" value="6PGDH_NADP-bd"/>
</dbReference>
<dbReference type="Gene3D" id="3.40.50.720">
    <property type="entry name" value="NAD(P)-binding Rossmann-like Domain"/>
    <property type="match status" value="1"/>
</dbReference>
<dbReference type="GeneID" id="90511941"/>
<evidence type="ECO:0000313" key="5">
    <source>
        <dbReference type="Proteomes" id="UP000008793"/>
    </source>
</evidence>
<dbReference type="GO" id="GO:0016616">
    <property type="term" value="F:oxidoreductase activity, acting on the CH-OH group of donors, NAD or NADP as acceptor"/>
    <property type="evidence" value="ECO:0007669"/>
    <property type="project" value="UniProtKB-ARBA"/>
</dbReference>
<dbReference type="STRING" id="634500.EbC_19180"/>
<evidence type="ECO:0000259" key="2">
    <source>
        <dbReference type="Pfam" id="PF03446"/>
    </source>
</evidence>
<evidence type="ECO:0000313" key="4">
    <source>
        <dbReference type="EMBL" id="CAX59449.1"/>
    </source>
</evidence>
<dbReference type="GO" id="GO:0050661">
    <property type="term" value="F:NADP binding"/>
    <property type="evidence" value="ECO:0007669"/>
    <property type="project" value="InterPro"/>
</dbReference>
<reference evidence="4 5" key="1">
    <citation type="journal article" date="2010" name="BMC Genomics">
        <title>Genome comparison of the epiphytic bacteria Erwinia billingiae and E. tasmaniensis with the pear pathogen E. pyrifoliae.</title>
        <authorList>
            <person name="Kube M."/>
            <person name="Migdoll A.M."/>
            <person name="Gehring I."/>
            <person name="Heitmann K."/>
            <person name="Mayer Y."/>
            <person name="Kuhl H."/>
            <person name="Knaust F."/>
            <person name="Geider K."/>
            <person name="Reinhardt R."/>
        </authorList>
    </citation>
    <scope>NUCLEOTIDE SEQUENCE [LARGE SCALE GENOMIC DNA]</scope>
    <source>
        <strain evidence="4 5">Eb661</strain>
    </source>
</reference>
<dbReference type="InterPro" id="IPR013328">
    <property type="entry name" value="6PGD_dom2"/>
</dbReference>
<dbReference type="Pfam" id="PF09130">
    <property type="entry name" value="DUF1932"/>
    <property type="match status" value="1"/>
</dbReference>
<dbReference type="SUPFAM" id="SSF48179">
    <property type="entry name" value="6-phosphogluconate dehydrogenase C-terminal domain-like"/>
    <property type="match status" value="1"/>
</dbReference>
<accession>D8MRJ2</accession>
<keyword evidence="1" id="KW-0560">Oxidoreductase</keyword>
<dbReference type="Gene3D" id="1.10.1040.10">
    <property type="entry name" value="N-(1-d-carboxylethyl)-l-norvaline Dehydrogenase, domain 2"/>
    <property type="match status" value="1"/>
</dbReference>
<dbReference type="eggNOG" id="COG2084">
    <property type="taxonomic scope" value="Bacteria"/>
</dbReference>
<proteinExistence type="predicted"/>